<reference evidence="3" key="1">
    <citation type="submission" date="2015-11" db="EMBL/GenBank/DDBJ databases">
        <authorList>
            <person name="Varghese N."/>
        </authorList>
    </citation>
    <scope>NUCLEOTIDE SEQUENCE [LARGE SCALE GENOMIC DNA]</scope>
    <source>
        <strain evidence="3">DSM 45899</strain>
    </source>
</reference>
<dbReference type="Gene3D" id="3.40.50.1820">
    <property type="entry name" value="alpha/beta hydrolase"/>
    <property type="match status" value="1"/>
</dbReference>
<dbReference type="InterPro" id="IPR002925">
    <property type="entry name" value="Dienelactn_hydro"/>
</dbReference>
<dbReference type="EMBL" id="FAOZ01000002">
    <property type="protein sequence ID" value="CUU54255.1"/>
    <property type="molecule type" value="Genomic_DNA"/>
</dbReference>
<name>A0A0S4QGF2_9ACTN</name>
<accession>A0A0S4QGF2</accession>
<feature type="domain" description="Dienelactone hydrolase" evidence="1">
    <location>
        <begin position="17"/>
        <end position="235"/>
    </location>
</feature>
<dbReference type="PANTHER" id="PTHR46623:SF6">
    <property type="entry name" value="ALPHA_BETA-HYDROLASES SUPERFAMILY PROTEIN"/>
    <property type="match status" value="1"/>
</dbReference>
<dbReference type="GO" id="GO:0016787">
    <property type="term" value="F:hydrolase activity"/>
    <property type="evidence" value="ECO:0007669"/>
    <property type="project" value="InterPro"/>
</dbReference>
<gene>
    <name evidence="2" type="ORF">Ga0074812_102261</name>
</gene>
<dbReference type="Proteomes" id="UP000198802">
    <property type="component" value="Unassembled WGS sequence"/>
</dbReference>
<evidence type="ECO:0000313" key="2">
    <source>
        <dbReference type="EMBL" id="CUU54255.1"/>
    </source>
</evidence>
<dbReference type="SUPFAM" id="SSF53474">
    <property type="entry name" value="alpha/beta-Hydrolases"/>
    <property type="match status" value="1"/>
</dbReference>
<keyword evidence="3" id="KW-1185">Reference proteome</keyword>
<dbReference type="PANTHER" id="PTHR46623">
    <property type="entry name" value="CARBOXYMETHYLENEBUTENOLIDASE-RELATED"/>
    <property type="match status" value="1"/>
</dbReference>
<dbReference type="InterPro" id="IPR029058">
    <property type="entry name" value="AB_hydrolase_fold"/>
</dbReference>
<dbReference type="RefSeq" id="WP_091271582.1">
    <property type="nucleotide sequence ID" value="NZ_FAOZ01000002.1"/>
</dbReference>
<sequence>MTSETVVLTTADGPTPAFIAEPGRTVRGGVLIVHEVFGLTDHITDVCRRFADAGWRAVAPDLYHRQGSPVFDHADAGAALTLRGRLAGDDILDDLDSGLMVLAESGTPIDRSAVVGFCMGGSIAFHAAVHRPFAAAVTFYGGGIEDGRFGEPSQLEVATSLQTPWLGLYGDLDPSTPVEQVEHLRMAVSLADVDTEIVRYPGVRHAFYNDARPDFYDATAAHDAWARTLAWLEAHVPR</sequence>
<organism evidence="2 3">
    <name type="scientific">Parafrankia irregularis</name>
    <dbReference type="NCBI Taxonomy" id="795642"/>
    <lineage>
        <taxon>Bacteria</taxon>
        <taxon>Bacillati</taxon>
        <taxon>Actinomycetota</taxon>
        <taxon>Actinomycetes</taxon>
        <taxon>Frankiales</taxon>
        <taxon>Frankiaceae</taxon>
        <taxon>Parafrankia</taxon>
    </lineage>
</organism>
<dbReference type="InterPro" id="IPR051049">
    <property type="entry name" value="Dienelactone_hydrolase-like"/>
</dbReference>
<evidence type="ECO:0000313" key="3">
    <source>
        <dbReference type="Proteomes" id="UP000198802"/>
    </source>
</evidence>
<protein>
    <submittedName>
        <fullName evidence="2">Carboxymethylenebutenolidase</fullName>
    </submittedName>
</protein>
<proteinExistence type="predicted"/>
<dbReference type="Pfam" id="PF01738">
    <property type="entry name" value="DLH"/>
    <property type="match status" value="1"/>
</dbReference>
<dbReference type="AlphaFoldDB" id="A0A0S4QGF2"/>
<evidence type="ECO:0000259" key="1">
    <source>
        <dbReference type="Pfam" id="PF01738"/>
    </source>
</evidence>